<gene>
    <name evidence="1" type="ORF">GEU84_005375</name>
</gene>
<name>A0A8X8H1F8_9RHOB</name>
<dbReference type="EMBL" id="WHUT02000002">
    <property type="protein sequence ID" value="NUB43808.1"/>
    <property type="molecule type" value="Genomic_DNA"/>
</dbReference>
<evidence type="ECO:0000313" key="2">
    <source>
        <dbReference type="Proteomes" id="UP000484076"/>
    </source>
</evidence>
<protein>
    <recommendedName>
        <fullName evidence="3">Helix-turn-helix domain-containing protein</fullName>
    </recommendedName>
</protein>
<sequence length="144" mass="15994">MSMNTTNDFDDIRSDLISYEPQETTVSRDFSDREIYNPAGDVLRAAIISAASGILSLHDAAKLLNCSVDSLRRVPIEQLPTYAGPGRCVLYMLDDIRSYLRNQKRVERRGSGLGINSKRPLPEPYRAISNPAEIALRNLGKGVL</sequence>
<proteinExistence type="predicted"/>
<dbReference type="AlphaFoldDB" id="A0A8X8H1F8"/>
<organism evidence="1 2">
    <name type="scientific">Fertoeibacter niger</name>
    <dbReference type="NCBI Taxonomy" id="2656921"/>
    <lineage>
        <taxon>Bacteria</taxon>
        <taxon>Pseudomonadati</taxon>
        <taxon>Pseudomonadota</taxon>
        <taxon>Alphaproteobacteria</taxon>
        <taxon>Rhodobacterales</taxon>
        <taxon>Paracoccaceae</taxon>
        <taxon>Fertoeibacter</taxon>
    </lineage>
</organism>
<accession>A0A8X8H1F8</accession>
<reference evidence="1" key="1">
    <citation type="submission" date="2020-05" db="EMBL/GenBank/DDBJ databases">
        <title>Fertoebacter nigrum gen. nov., sp. nov., a new member of the family Rhodobacteraceae.</title>
        <authorList>
            <person name="Szuroczki S."/>
            <person name="Abbaszade G."/>
            <person name="Buni D."/>
            <person name="Schumann P."/>
            <person name="Toth E."/>
        </authorList>
    </citation>
    <scope>NUCLEOTIDE SEQUENCE</scope>
    <source>
        <strain evidence="1">RG-N-1a</strain>
    </source>
</reference>
<comment type="caution">
    <text evidence="1">The sequence shown here is derived from an EMBL/GenBank/DDBJ whole genome shotgun (WGS) entry which is preliminary data.</text>
</comment>
<dbReference type="RefSeq" id="WP_174539333.1">
    <property type="nucleotide sequence ID" value="NZ_WHUT02000002.1"/>
</dbReference>
<keyword evidence="2" id="KW-1185">Reference proteome</keyword>
<evidence type="ECO:0008006" key="3">
    <source>
        <dbReference type="Google" id="ProtNLM"/>
    </source>
</evidence>
<evidence type="ECO:0000313" key="1">
    <source>
        <dbReference type="EMBL" id="NUB43808.1"/>
    </source>
</evidence>
<dbReference type="Proteomes" id="UP000484076">
    <property type="component" value="Unassembled WGS sequence"/>
</dbReference>